<dbReference type="InParanoid" id="H3H4W7"/>
<dbReference type="PANTHER" id="PTHR37836">
    <property type="entry name" value="LMO1036 PROTEIN"/>
    <property type="match status" value="1"/>
</dbReference>
<dbReference type="AlphaFoldDB" id="H3H4W7"/>
<feature type="domain" description="Putative collagen-binding" evidence="1">
    <location>
        <begin position="222"/>
        <end position="290"/>
    </location>
</feature>
<feature type="domain" description="Apiosidase-like catalytic" evidence="2">
    <location>
        <begin position="358"/>
        <end position="736"/>
    </location>
</feature>
<dbReference type="InterPro" id="IPR017853">
    <property type="entry name" value="GH"/>
</dbReference>
<evidence type="ECO:0008006" key="5">
    <source>
        <dbReference type="Google" id="ProtNLM"/>
    </source>
</evidence>
<dbReference type="SUPFAM" id="SSF51445">
    <property type="entry name" value="(Trans)glycosidases"/>
    <property type="match status" value="1"/>
</dbReference>
<evidence type="ECO:0000259" key="1">
    <source>
        <dbReference type="Pfam" id="PF12904"/>
    </source>
</evidence>
<dbReference type="Gene3D" id="3.20.20.80">
    <property type="entry name" value="Glycosidases"/>
    <property type="match status" value="1"/>
</dbReference>
<reference evidence="3" key="2">
    <citation type="submission" date="2015-06" db="UniProtKB">
        <authorList>
            <consortium name="EnsemblProtists"/>
        </authorList>
    </citation>
    <scope>IDENTIFICATION</scope>
    <source>
        <strain evidence="3">Pr102</strain>
    </source>
</reference>
<feature type="domain" description="Putative collagen-binding" evidence="1">
    <location>
        <begin position="767"/>
        <end position="852"/>
    </location>
</feature>
<dbReference type="eggNOG" id="ENOG502RX0M">
    <property type="taxonomic scope" value="Eukaryota"/>
</dbReference>
<organism evidence="3 4">
    <name type="scientific">Phytophthora ramorum</name>
    <name type="common">Sudden oak death agent</name>
    <dbReference type="NCBI Taxonomy" id="164328"/>
    <lineage>
        <taxon>Eukaryota</taxon>
        <taxon>Sar</taxon>
        <taxon>Stramenopiles</taxon>
        <taxon>Oomycota</taxon>
        <taxon>Peronosporomycetes</taxon>
        <taxon>Peronosporales</taxon>
        <taxon>Peronosporaceae</taxon>
        <taxon>Phytophthora</taxon>
    </lineage>
</organism>
<dbReference type="VEuPathDB" id="FungiDB:KRP23_9589"/>
<dbReference type="EnsemblProtists" id="Phyra85635">
    <property type="protein sequence ID" value="Phyra85635"/>
    <property type="gene ID" value="Phyra85635"/>
</dbReference>
<dbReference type="Pfam" id="PF12904">
    <property type="entry name" value="Collagen_bind_2"/>
    <property type="match status" value="2"/>
</dbReference>
<dbReference type="STRING" id="164328.H3H4W7"/>
<evidence type="ECO:0000259" key="2">
    <source>
        <dbReference type="Pfam" id="PF13204"/>
    </source>
</evidence>
<dbReference type="Proteomes" id="UP000005238">
    <property type="component" value="Unassembled WGS sequence"/>
</dbReference>
<accession>H3H4W7</accession>
<dbReference type="HOGENOM" id="CLU_334793_0_0_1"/>
<dbReference type="InterPro" id="IPR024749">
    <property type="entry name" value="Collagen-bd_put"/>
</dbReference>
<protein>
    <recommendedName>
        <fullName evidence="5">DUF4038 domain-containing protein</fullName>
    </recommendedName>
</protein>
<evidence type="ECO:0000313" key="3">
    <source>
        <dbReference type="EnsemblProtists" id="Phyra85635"/>
    </source>
</evidence>
<reference evidence="4" key="1">
    <citation type="journal article" date="2006" name="Science">
        <title>Phytophthora genome sequences uncover evolutionary origins and mechanisms of pathogenesis.</title>
        <authorList>
            <person name="Tyler B.M."/>
            <person name="Tripathy S."/>
            <person name="Zhang X."/>
            <person name="Dehal P."/>
            <person name="Jiang R.H."/>
            <person name="Aerts A."/>
            <person name="Arredondo F.D."/>
            <person name="Baxter L."/>
            <person name="Bensasson D."/>
            <person name="Beynon J.L."/>
            <person name="Chapman J."/>
            <person name="Damasceno C.M."/>
            <person name="Dorrance A.E."/>
            <person name="Dou D."/>
            <person name="Dickerman A.W."/>
            <person name="Dubchak I.L."/>
            <person name="Garbelotto M."/>
            <person name="Gijzen M."/>
            <person name="Gordon S.G."/>
            <person name="Govers F."/>
            <person name="Grunwald N.J."/>
            <person name="Huang W."/>
            <person name="Ivors K.L."/>
            <person name="Jones R.W."/>
            <person name="Kamoun S."/>
            <person name="Krampis K."/>
            <person name="Lamour K.H."/>
            <person name="Lee M.K."/>
            <person name="McDonald W.H."/>
            <person name="Medina M."/>
            <person name="Meijer H.J."/>
            <person name="Nordberg E.K."/>
            <person name="Maclean D.J."/>
            <person name="Ospina-Giraldo M.D."/>
            <person name="Morris P.F."/>
            <person name="Phuntumart V."/>
            <person name="Putnam N.H."/>
            <person name="Rash S."/>
            <person name="Rose J.K."/>
            <person name="Sakihama Y."/>
            <person name="Salamov A.A."/>
            <person name="Savidor A."/>
            <person name="Scheuring C.F."/>
            <person name="Smith B.M."/>
            <person name="Sobral B.W."/>
            <person name="Terry A."/>
            <person name="Torto-Alalibo T.A."/>
            <person name="Win J."/>
            <person name="Xu Z."/>
            <person name="Zhang H."/>
            <person name="Grigoriev I.V."/>
            <person name="Rokhsar D.S."/>
            <person name="Boore J.L."/>
        </authorList>
    </citation>
    <scope>NUCLEOTIDE SEQUENCE [LARGE SCALE GENOMIC DNA]</scope>
    <source>
        <strain evidence="4">Pr102</strain>
    </source>
</reference>
<dbReference type="OMA" id="WHNDEES"/>
<dbReference type="Pfam" id="PF13204">
    <property type="entry name" value="Apiosidase"/>
    <property type="match status" value="2"/>
</dbReference>
<proteinExistence type="predicted"/>
<dbReference type="PANTHER" id="PTHR37836:SF2">
    <property type="entry name" value="DUF4038 DOMAIN-CONTAINING PROTEIN"/>
    <property type="match status" value="1"/>
</dbReference>
<dbReference type="VEuPathDB" id="FungiDB:KRP22_13755"/>
<keyword evidence="4" id="KW-1185">Reference proteome</keyword>
<dbReference type="EMBL" id="DS566259">
    <property type="status" value="NOT_ANNOTATED_CDS"/>
    <property type="molecule type" value="Genomic_DNA"/>
</dbReference>
<evidence type="ECO:0000313" key="4">
    <source>
        <dbReference type="Proteomes" id="UP000005238"/>
    </source>
</evidence>
<dbReference type="VEuPathDB" id="FungiDB:KRP22_13753"/>
<sequence>MRRGLKDAETSQGYEAVMLYHPTNSWIVKPEVTPEPYGHAMLPNEEDRVSIDAVQSGHALPDPTYKFTPLGGWDSTKNYENIAKMRDKFTGPVLDLENHYEGAHDSFDLTRLIWNASHIRTGLYHGVYEGSTGFTYGANSVWQMYEPRSDLLRDSDYYAAQINQNTSGSWRKDIFFEGATQIQYVTKPLSSLSTATLEQLEPARELLSSPSNHTGKSVNTYEGTRYISILASKDRDRYYVYTGHGDTFSLQLENGSGNSRSGSATWFSPRDGQYYASSTDRMTRRSLSTFPRRERDHFLTQLLVQELKFHLIPSLCLISMALGASIQATIASLAALTGLTASADPSWHDLAITAPHYGRYLTRTTSGDPFFWQADTAWELTHRLNKTSIDFYLKTRAEQGYNVVQTVVISELNGTTRSNFYGDLPYNNSDTTQPNEAYFELVDWTVDLAASYGILIALVPVWGRWVNGGWHNDEVSIFNDSTAYEWGKYIGDRYPGLPKILGGDSDCLWARNTTKAMVSYASDPNVDPATLLGPIEDTTDIWVSMRAGVKDAETAHGYEPVILFHPTAGWISRPENTPQAYAHLMLPKEEHRVSINGAQSGHATPDALGGFTPYTTWDSTKNYELIAAMRDGFTGPVLDLENHYEGAHDNFKAAFPVWNASQVRTGLYHGVYGGAAGFTYGANSVWQMYEPQEDLLRESDYYSPSAGQNASGSWRKDVFFEGATQIQYVTQPLQNLSTEILEQLEPARHLLSSPNGYQDISVNAFEGTRYISVLASETRDRFYVYTGHGDSFSLKLGNGSEQSGTVRWFSPRDGQYHANSTVSVPASGNSTGVDFIPPSGGSVDDDWLLVLEF</sequence>
<dbReference type="InterPro" id="IPR025277">
    <property type="entry name" value="Apiosidase-like_cat_dom"/>
</dbReference>
<name>H3H4W7_PHYRM</name>
<feature type="domain" description="Apiosidase-like catalytic" evidence="2">
    <location>
        <begin position="4"/>
        <end position="193"/>
    </location>
</feature>